<dbReference type="EMBL" id="WSZK01000036">
    <property type="protein sequence ID" value="MWG36572.1"/>
    <property type="molecule type" value="Genomic_DNA"/>
</dbReference>
<proteinExistence type="predicted"/>
<evidence type="ECO:0000256" key="1">
    <source>
        <dbReference type="SAM" id="MobiDB-lite"/>
    </source>
</evidence>
<sequence length="240" mass="26820">MTARPFAGTGESDLDPEDYYIDDDFDDYALTNRSPQTFHDHFAPEEQAGVRLRGAFQPDYRVVDGTVEAQDVFTNGRLVYGPGGEAGRHEVALSSTVTTGEWLLNFRYEEVTGVDQYWFVDLVHDPATGEAIQLRGDTEFDLTLRKRYADGSEDVILRGEWQYSWNSIAVFAECRIIRDSTGHWTVATDKTGAQGDVVDPWLPSNPREIRLGSDAPPGGANTVEKQTSNLFVNTQNPYQS</sequence>
<feature type="region of interest" description="Disordered" evidence="1">
    <location>
        <begin position="210"/>
        <end position="240"/>
    </location>
</feature>
<accession>A0A6B0GP33</accession>
<keyword evidence="3" id="KW-1185">Reference proteome</keyword>
<reference evidence="2 3" key="1">
    <citation type="submission" date="2019-12" db="EMBL/GenBank/DDBJ databases">
        <title>Halocatena pleomorpha gen. nov. sp. nov., an extremely halophilic archaeon of family Halobacteriaceae isolated from saltpan soil.</title>
        <authorList>
            <person name="Pal Y."/>
            <person name="Verma A."/>
            <person name="Krishnamurthi S."/>
            <person name="Kumar P."/>
        </authorList>
    </citation>
    <scope>NUCLEOTIDE SEQUENCE [LARGE SCALE GENOMIC DNA]</scope>
    <source>
        <strain evidence="2 3">JCM 16495</strain>
    </source>
</reference>
<organism evidence="2 3">
    <name type="scientific">Halomarina oriensis</name>
    <dbReference type="NCBI Taxonomy" id="671145"/>
    <lineage>
        <taxon>Archaea</taxon>
        <taxon>Methanobacteriati</taxon>
        <taxon>Methanobacteriota</taxon>
        <taxon>Stenosarchaea group</taxon>
        <taxon>Halobacteria</taxon>
        <taxon>Halobacteriales</taxon>
        <taxon>Natronomonadaceae</taxon>
        <taxon>Halomarina</taxon>
    </lineage>
</organism>
<dbReference type="AlphaFoldDB" id="A0A6B0GP33"/>
<dbReference type="Proteomes" id="UP000451471">
    <property type="component" value="Unassembled WGS sequence"/>
</dbReference>
<feature type="compositionally biased region" description="Polar residues" evidence="1">
    <location>
        <begin position="223"/>
        <end position="240"/>
    </location>
</feature>
<name>A0A6B0GP33_9EURY</name>
<comment type="caution">
    <text evidence="2">The sequence shown here is derived from an EMBL/GenBank/DDBJ whole genome shotgun (WGS) entry which is preliminary data.</text>
</comment>
<evidence type="ECO:0000313" key="2">
    <source>
        <dbReference type="EMBL" id="MWG36572.1"/>
    </source>
</evidence>
<dbReference type="RefSeq" id="WP_158206224.1">
    <property type="nucleotide sequence ID" value="NZ_WSZK01000036.1"/>
</dbReference>
<gene>
    <name evidence="2" type="ORF">GQS65_19115</name>
</gene>
<protein>
    <submittedName>
        <fullName evidence="2">Uncharacterized protein</fullName>
    </submittedName>
</protein>
<evidence type="ECO:0000313" key="3">
    <source>
        <dbReference type="Proteomes" id="UP000451471"/>
    </source>
</evidence>